<accession>A0A0S4N8Y7</accession>
<evidence type="ECO:0000313" key="2">
    <source>
        <dbReference type="EMBL" id="CUU06662.1"/>
    </source>
</evidence>
<sequence>MSKSAKKSSGKKGKKGKRIKQLNEKSIEILPVIEYAIYEVDKIFQNQGDRLTDAYLVSSLKGLVNEIKSKSFKRLLEEVRGEMIEDPDIIHWDIVSRLGDHIESGDLNYSDKDIIKAIDGLIDTIKIQMSKENPRAYLSFLSEIMRGADDFDKGMRSDIEPEIDDFDEDENF</sequence>
<name>A0A0S4N8Y7_9BACT</name>
<evidence type="ECO:0000313" key="3">
    <source>
        <dbReference type="Proteomes" id="UP000320623"/>
    </source>
</evidence>
<dbReference type="Proteomes" id="UP000320623">
    <property type="component" value="Unassembled WGS sequence"/>
</dbReference>
<dbReference type="EMBL" id="FAOO01000010">
    <property type="protein sequence ID" value="CUU06662.1"/>
    <property type="molecule type" value="Genomic_DNA"/>
</dbReference>
<dbReference type="STRING" id="1643428.GCA_001442855_01551"/>
<dbReference type="RefSeq" id="WP_140945318.1">
    <property type="nucleotide sequence ID" value="NZ_FAOO01000010.1"/>
</dbReference>
<gene>
    <name evidence="2" type="ORF">JGI1_01584</name>
</gene>
<reference evidence="3" key="1">
    <citation type="submission" date="2015-11" db="EMBL/GenBank/DDBJ databases">
        <authorList>
            <person name="Varghese N."/>
        </authorList>
    </citation>
    <scope>NUCLEOTIDE SEQUENCE [LARGE SCALE GENOMIC DNA]</scope>
</reference>
<dbReference type="OrthoDB" id="9796776at2"/>
<dbReference type="AlphaFoldDB" id="A0A0S4N8Y7"/>
<organism evidence="2 3">
    <name type="scientific">Candidatus Thermokryptus mobilis</name>
    <dbReference type="NCBI Taxonomy" id="1643428"/>
    <lineage>
        <taxon>Bacteria</taxon>
        <taxon>Pseudomonadati</taxon>
        <taxon>Candidatus Kryptoniota</taxon>
        <taxon>Candidatus Thermokryptus</taxon>
    </lineage>
</organism>
<proteinExistence type="predicted"/>
<evidence type="ECO:0000256" key="1">
    <source>
        <dbReference type="SAM" id="MobiDB-lite"/>
    </source>
</evidence>
<keyword evidence="3" id="KW-1185">Reference proteome</keyword>
<feature type="region of interest" description="Disordered" evidence="1">
    <location>
        <begin position="152"/>
        <end position="172"/>
    </location>
</feature>
<feature type="compositionally biased region" description="Acidic residues" evidence="1">
    <location>
        <begin position="160"/>
        <end position="172"/>
    </location>
</feature>
<protein>
    <submittedName>
        <fullName evidence="2">Uncharacterized protein</fullName>
    </submittedName>
</protein>